<dbReference type="AlphaFoldDB" id="A0A0A9FYQ4"/>
<protein>
    <submittedName>
        <fullName evidence="2">Uncharacterized protein</fullName>
    </submittedName>
</protein>
<evidence type="ECO:0000256" key="1">
    <source>
        <dbReference type="SAM" id="MobiDB-lite"/>
    </source>
</evidence>
<sequence>MTPRTRSTSTHATGTRSLAMRSKRLSALSAQKNRMCSRIALAVGPAWESISVKNANSSMMMSQRTNTTVMDVAYAEPVARITSFTATHAGAATAMS</sequence>
<dbReference type="EMBL" id="GBRH01180499">
    <property type="protein sequence ID" value="JAE17397.1"/>
    <property type="molecule type" value="Transcribed_RNA"/>
</dbReference>
<reference evidence="2" key="1">
    <citation type="submission" date="2014-09" db="EMBL/GenBank/DDBJ databases">
        <authorList>
            <person name="Magalhaes I.L.F."/>
            <person name="Oliveira U."/>
            <person name="Santos F.R."/>
            <person name="Vidigal T.H.D.A."/>
            <person name="Brescovit A.D."/>
            <person name="Santos A.J."/>
        </authorList>
    </citation>
    <scope>NUCLEOTIDE SEQUENCE</scope>
    <source>
        <tissue evidence="2">Shoot tissue taken approximately 20 cm above the soil surface</tissue>
    </source>
</reference>
<reference evidence="2" key="2">
    <citation type="journal article" date="2015" name="Data Brief">
        <title>Shoot transcriptome of the giant reed, Arundo donax.</title>
        <authorList>
            <person name="Barrero R.A."/>
            <person name="Guerrero F.D."/>
            <person name="Moolhuijzen P."/>
            <person name="Goolsby J.A."/>
            <person name="Tidwell J."/>
            <person name="Bellgard S.E."/>
            <person name="Bellgard M.I."/>
        </authorList>
    </citation>
    <scope>NUCLEOTIDE SEQUENCE</scope>
    <source>
        <tissue evidence="2">Shoot tissue taken approximately 20 cm above the soil surface</tissue>
    </source>
</reference>
<feature type="region of interest" description="Disordered" evidence="1">
    <location>
        <begin position="1"/>
        <end position="21"/>
    </location>
</feature>
<name>A0A0A9FYQ4_ARUDO</name>
<organism evidence="2">
    <name type="scientific">Arundo donax</name>
    <name type="common">Giant reed</name>
    <name type="synonym">Donax arundinaceus</name>
    <dbReference type="NCBI Taxonomy" id="35708"/>
    <lineage>
        <taxon>Eukaryota</taxon>
        <taxon>Viridiplantae</taxon>
        <taxon>Streptophyta</taxon>
        <taxon>Embryophyta</taxon>
        <taxon>Tracheophyta</taxon>
        <taxon>Spermatophyta</taxon>
        <taxon>Magnoliopsida</taxon>
        <taxon>Liliopsida</taxon>
        <taxon>Poales</taxon>
        <taxon>Poaceae</taxon>
        <taxon>PACMAD clade</taxon>
        <taxon>Arundinoideae</taxon>
        <taxon>Arundineae</taxon>
        <taxon>Arundo</taxon>
    </lineage>
</organism>
<evidence type="ECO:0000313" key="2">
    <source>
        <dbReference type="EMBL" id="JAE17397.1"/>
    </source>
</evidence>
<feature type="compositionally biased region" description="Polar residues" evidence="1">
    <location>
        <begin position="1"/>
        <end position="16"/>
    </location>
</feature>
<proteinExistence type="predicted"/>
<accession>A0A0A9FYQ4</accession>